<feature type="transmembrane region" description="Helical" evidence="2">
    <location>
        <begin position="41"/>
        <end position="59"/>
    </location>
</feature>
<dbReference type="GO" id="GO:0032153">
    <property type="term" value="C:cell division site"/>
    <property type="evidence" value="ECO:0007669"/>
    <property type="project" value="TreeGrafter"/>
</dbReference>
<organism evidence="4">
    <name type="scientific">Sheuella amnicola</name>
    <dbReference type="NCBI Taxonomy" id="2707330"/>
    <lineage>
        <taxon>Bacteria</taxon>
        <taxon>Pseudomonadati</taxon>
        <taxon>Pseudomonadota</taxon>
        <taxon>Betaproteobacteria</taxon>
        <taxon>Burkholderiales</taxon>
        <taxon>Alcaligenaceae</taxon>
        <taxon>Sheuella</taxon>
    </lineage>
</organism>
<dbReference type="AlphaFoldDB" id="A0A6B2QXU7"/>
<dbReference type="GO" id="GO:0032506">
    <property type="term" value="P:cytokinetic process"/>
    <property type="evidence" value="ECO:0007669"/>
    <property type="project" value="TreeGrafter"/>
</dbReference>
<dbReference type="InterPro" id="IPR052521">
    <property type="entry name" value="Cell_div_SPOR-domain"/>
</dbReference>
<dbReference type="PANTHER" id="PTHR38687:SF1">
    <property type="entry name" value="CELL DIVISION PROTEIN DEDD"/>
    <property type="match status" value="1"/>
</dbReference>
<keyword evidence="2" id="KW-1133">Transmembrane helix</keyword>
<feature type="domain" description="SPOR" evidence="3">
    <location>
        <begin position="189"/>
        <end position="269"/>
    </location>
</feature>
<dbReference type="InterPro" id="IPR036680">
    <property type="entry name" value="SPOR-like_sf"/>
</dbReference>
<comment type="caution">
    <text evidence="4">The sequence shown here is derived from an EMBL/GenBank/DDBJ whole genome shotgun (WGS) entry which is preliminary data.</text>
</comment>
<feature type="region of interest" description="Disordered" evidence="1">
    <location>
        <begin position="1"/>
        <end position="28"/>
    </location>
</feature>
<feature type="compositionally biased region" description="Basic and acidic residues" evidence="1">
    <location>
        <begin position="131"/>
        <end position="149"/>
    </location>
</feature>
<dbReference type="SUPFAM" id="SSF110997">
    <property type="entry name" value="Sporulation related repeat"/>
    <property type="match status" value="1"/>
</dbReference>
<dbReference type="Pfam" id="PF05036">
    <property type="entry name" value="SPOR"/>
    <property type="match status" value="1"/>
</dbReference>
<evidence type="ECO:0000256" key="1">
    <source>
        <dbReference type="SAM" id="MobiDB-lite"/>
    </source>
</evidence>
<dbReference type="GO" id="GO:0030428">
    <property type="term" value="C:cell septum"/>
    <property type="evidence" value="ECO:0007669"/>
    <property type="project" value="TreeGrafter"/>
</dbReference>
<feature type="region of interest" description="Disordered" evidence="1">
    <location>
        <begin position="82"/>
        <end position="194"/>
    </location>
</feature>
<dbReference type="GO" id="GO:0042834">
    <property type="term" value="F:peptidoglycan binding"/>
    <property type="evidence" value="ECO:0007669"/>
    <property type="project" value="InterPro"/>
</dbReference>
<dbReference type="RefSeq" id="WP_163651227.1">
    <property type="nucleotide sequence ID" value="NZ_JAAGRN010000001.1"/>
</dbReference>
<feature type="compositionally biased region" description="Low complexity" evidence="1">
    <location>
        <begin position="89"/>
        <end position="118"/>
    </location>
</feature>
<proteinExistence type="predicted"/>
<gene>
    <name evidence="4" type="ORF">G3I67_01725</name>
</gene>
<dbReference type="EMBL" id="JAAGRN010000001">
    <property type="protein sequence ID" value="NDY81939.1"/>
    <property type="molecule type" value="Genomic_DNA"/>
</dbReference>
<dbReference type="PROSITE" id="PS51724">
    <property type="entry name" value="SPOR"/>
    <property type="match status" value="1"/>
</dbReference>
<evidence type="ECO:0000256" key="2">
    <source>
        <dbReference type="SAM" id="Phobius"/>
    </source>
</evidence>
<name>A0A6B2QXU7_9BURK</name>
<dbReference type="Gene3D" id="3.30.70.1070">
    <property type="entry name" value="Sporulation related repeat"/>
    <property type="match status" value="1"/>
</dbReference>
<sequence>MGLFSRKDSSTLRKPVVGRPRPSVSSEAQAAELRVRARRRLAGSVVLILTAIVVLPMLLDSEQVPVSNNIAIRVPDRNGAFQPNLSEPAIQSTTSQTEAATAIKAPETPSASVAQQPAAPAPAPVAPVAKPEVKAKPEAKPEVKTEPKPAAKKPTTRSDDGVKASALLESRSTAESVPPPGTTTASPKAPTKGNFVVQVSSLESSSDAQALKGKLSSSGISNAYVDGPVNVNGKTYYRVRVGPFTSRESAAANQTRLRTLGYPGAYIQQ</sequence>
<dbReference type="InterPro" id="IPR007730">
    <property type="entry name" value="SPOR-like_dom"/>
</dbReference>
<accession>A0A6B2QXU7</accession>
<feature type="compositionally biased region" description="Basic and acidic residues" evidence="1">
    <location>
        <begin position="1"/>
        <end position="11"/>
    </location>
</feature>
<dbReference type="PANTHER" id="PTHR38687">
    <property type="entry name" value="CELL DIVISION PROTEIN DEDD-RELATED"/>
    <property type="match status" value="1"/>
</dbReference>
<keyword evidence="2" id="KW-0472">Membrane</keyword>
<keyword evidence="2" id="KW-0812">Transmembrane</keyword>
<evidence type="ECO:0000259" key="3">
    <source>
        <dbReference type="PROSITE" id="PS51724"/>
    </source>
</evidence>
<protein>
    <submittedName>
        <fullName evidence="4">SPOR domain-containing protein</fullName>
    </submittedName>
</protein>
<reference evidence="4" key="1">
    <citation type="submission" date="2020-02" db="EMBL/GenBank/DDBJ databases">
        <authorList>
            <person name="Chen W.-M."/>
        </authorList>
    </citation>
    <scope>NUCLEOTIDE SEQUENCE</scope>
    <source>
        <strain evidence="4">NBD-18</strain>
    </source>
</reference>
<evidence type="ECO:0000313" key="4">
    <source>
        <dbReference type="EMBL" id="NDY81939.1"/>
    </source>
</evidence>